<proteinExistence type="predicted"/>
<dbReference type="EMBL" id="PENI01000023">
    <property type="protein sequence ID" value="RMB82389.1"/>
    <property type="molecule type" value="Genomic_DNA"/>
</dbReference>
<dbReference type="InterPro" id="IPR036388">
    <property type="entry name" value="WH-like_DNA-bd_sf"/>
</dbReference>
<feature type="domain" description="HTH arsR-type" evidence="2">
    <location>
        <begin position="6"/>
        <end position="100"/>
    </location>
</feature>
<comment type="caution">
    <text evidence="3">The sequence shown here is derived from an EMBL/GenBank/DDBJ whole genome shotgun (WGS) entry which is preliminary data.</text>
</comment>
<dbReference type="GO" id="GO:0003700">
    <property type="term" value="F:DNA-binding transcription factor activity"/>
    <property type="evidence" value="ECO:0007669"/>
    <property type="project" value="InterPro"/>
</dbReference>
<name>A0A3M0I864_9ACTN</name>
<reference evidence="3 4" key="1">
    <citation type="submission" date="2017-11" db="EMBL/GenBank/DDBJ databases">
        <title>Draft genome of actinobacteria isolated from guarana (Paullinia cupana (Mart.) Ducke.</title>
        <authorList>
            <person name="Siqueira K.A."/>
            <person name="Liotti R.G."/>
            <person name="Mendes T.A.O."/>
            <person name="Soares M.A."/>
        </authorList>
    </citation>
    <scope>NUCLEOTIDE SEQUENCE [LARGE SCALE GENOMIC DNA]</scope>
    <source>
        <strain evidence="3 4">193</strain>
    </source>
</reference>
<evidence type="ECO:0000313" key="3">
    <source>
        <dbReference type="EMBL" id="RMB82389.1"/>
    </source>
</evidence>
<evidence type="ECO:0000313" key="4">
    <source>
        <dbReference type="Proteomes" id="UP000270471"/>
    </source>
</evidence>
<protein>
    <submittedName>
        <fullName evidence="3">Transcriptional regulator</fullName>
    </submittedName>
</protein>
<dbReference type="Proteomes" id="UP000270471">
    <property type="component" value="Unassembled WGS sequence"/>
</dbReference>
<gene>
    <name evidence="3" type="ORF">CTZ28_30155</name>
</gene>
<dbReference type="RefSeq" id="WP_121892906.1">
    <property type="nucleotide sequence ID" value="NZ_PENI01000023.1"/>
</dbReference>
<dbReference type="SUPFAM" id="SSF46785">
    <property type="entry name" value="Winged helix' DNA-binding domain"/>
    <property type="match status" value="1"/>
</dbReference>
<dbReference type="PRINTS" id="PR00778">
    <property type="entry name" value="HTHARSR"/>
</dbReference>
<dbReference type="InterPro" id="IPR011991">
    <property type="entry name" value="ArsR-like_HTH"/>
</dbReference>
<dbReference type="InterPro" id="IPR036390">
    <property type="entry name" value="WH_DNA-bd_sf"/>
</dbReference>
<dbReference type="CDD" id="cd00090">
    <property type="entry name" value="HTH_ARSR"/>
    <property type="match status" value="1"/>
</dbReference>
<evidence type="ECO:0000256" key="1">
    <source>
        <dbReference type="SAM" id="MobiDB-lite"/>
    </source>
</evidence>
<keyword evidence="4" id="KW-1185">Reference proteome</keyword>
<dbReference type="Pfam" id="PF12840">
    <property type="entry name" value="HTH_20"/>
    <property type="match status" value="1"/>
</dbReference>
<dbReference type="Gene3D" id="1.10.10.10">
    <property type="entry name" value="Winged helix-like DNA-binding domain superfamily/Winged helix DNA-binding domain"/>
    <property type="match status" value="1"/>
</dbReference>
<feature type="region of interest" description="Disordered" evidence="1">
    <location>
        <begin position="103"/>
        <end position="141"/>
    </location>
</feature>
<dbReference type="InterPro" id="IPR001845">
    <property type="entry name" value="HTH_ArsR_DNA-bd_dom"/>
</dbReference>
<accession>A0A3M0I864</accession>
<dbReference type="PROSITE" id="PS50987">
    <property type="entry name" value="HTH_ARSR_2"/>
    <property type="match status" value="1"/>
</dbReference>
<evidence type="ECO:0000259" key="2">
    <source>
        <dbReference type="PROSITE" id="PS50987"/>
    </source>
</evidence>
<dbReference type="OrthoDB" id="4471357at2"/>
<dbReference type="AlphaFoldDB" id="A0A3M0I864"/>
<organism evidence="3 4">
    <name type="scientific">Streptomyces shenzhenensis</name>
    <dbReference type="NCBI Taxonomy" id="943815"/>
    <lineage>
        <taxon>Bacteria</taxon>
        <taxon>Bacillati</taxon>
        <taxon>Actinomycetota</taxon>
        <taxon>Actinomycetes</taxon>
        <taxon>Kitasatosporales</taxon>
        <taxon>Streptomycetaceae</taxon>
        <taxon>Streptomyces</taxon>
    </lineage>
</organism>
<dbReference type="SMART" id="SM00418">
    <property type="entry name" value="HTH_ARSR"/>
    <property type="match status" value="1"/>
</dbReference>
<sequence length="141" mass="14856">MRTLAHPRLDEVSVDAVLAALADPIRRRIVVQLSRSEAAQACGAFDLPVAKSTSTHHFRVLREAGVITQHYDGNRILNALRTADMEDRFPGLMGAIVAAEQRAPAAVEPPCSGPGAHAGRRSGALASPGERGEAGQVGRTS</sequence>